<dbReference type="RefSeq" id="WP_132816688.1">
    <property type="nucleotide sequence ID" value="NZ_SMKI01000035.1"/>
</dbReference>
<organism evidence="3 4">
    <name type="scientific">Streptomyces hainanensis</name>
    <dbReference type="NCBI Taxonomy" id="402648"/>
    <lineage>
        <taxon>Bacteria</taxon>
        <taxon>Bacillati</taxon>
        <taxon>Actinomycetota</taxon>
        <taxon>Actinomycetes</taxon>
        <taxon>Kitasatosporales</taxon>
        <taxon>Streptomycetaceae</taxon>
        <taxon>Streptomyces</taxon>
    </lineage>
</organism>
<dbReference type="Pfam" id="PF19747">
    <property type="entry name" value="DUF6234"/>
    <property type="match status" value="1"/>
</dbReference>
<dbReference type="Proteomes" id="UP000295345">
    <property type="component" value="Unassembled WGS sequence"/>
</dbReference>
<evidence type="ECO:0000259" key="2">
    <source>
        <dbReference type="Pfam" id="PF19747"/>
    </source>
</evidence>
<protein>
    <recommendedName>
        <fullName evidence="2">DUF6234 domain-containing protein</fullName>
    </recommendedName>
</protein>
<dbReference type="AlphaFoldDB" id="A0A4R4TKA0"/>
<evidence type="ECO:0000256" key="1">
    <source>
        <dbReference type="SAM" id="Phobius"/>
    </source>
</evidence>
<reference evidence="3 4" key="1">
    <citation type="submission" date="2019-03" db="EMBL/GenBank/DDBJ databases">
        <title>Draft genome sequences of novel Actinobacteria.</title>
        <authorList>
            <person name="Sahin N."/>
            <person name="Ay H."/>
            <person name="Saygin H."/>
        </authorList>
    </citation>
    <scope>NUCLEOTIDE SEQUENCE [LARGE SCALE GENOMIC DNA]</scope>
    <source>
        <strain evidence="3 4">DSM 41900</strain>
    </source>
</reference>
<accession>A0A4R4TKA0</accession>
<gene>
    <name evidence="3" type="ORF">E1283_05250</name>
</gene>
<keyword evidence="1" id="KW-1133">Transmembrane helix</keyword>
<feature type="transmembrane region" description="Helical" evidence="1">
    <location>
        <begin position="27"/>
        <end position="50"/>
    </location>
</feature>
<keyword evidence="1" id="KW-0472">Membrane</keyword>
<name>A0A4R4TKA0_9ACTN</name>
<keyword evidence="1" id="KW-0812">Transmembrane</keyword>
<dbReference type="InterPro" id="IPR046201">
    <property type="entry name" value="DUF6234"/>
</dbReference>
<comment type="caution">
    <text evidence="3">The sequence shown here is derived from an EMBL/GenBank/DDBJ whole genome shotgun (WGS) entry which is preliminary data.</text>
</comment>
<evidence type="ECO:0000313" key="3">
    <source>
        <dbReference type="EMBL" id="TDC78311.1"/>
    </source>
</evidence>
<sequence>MTRPVPDDTARRATPVLDRVVDRVADISGALGLLVLELMAMFAVFVWWVLSGWSLDPQTPADPDPVWGYLAAYAALARRPARLRPPRAR</sequence>
<proteinExistence type="predicted"/>
<keyword evidence="4" id="KW-1185">Reference proteome</keyword>
<dbReference type="EMBL" id="SMKI01000035">
    <property type="protein sequence ID" value="TDC78311.1"/>
    <property type="molecule type" value="Genomic_DNA"/>
</dbReference>
<feature type="domain" description="DUF6234" evidence="2">
    <location>
        <begin position="22"/>
        <end position="76"/>
    </location>
</feature>
<evidence type="ECO:0000313" key="4">
    <source>
        <dbReference type="Proteomes" id="UP000295345"/>
    </source>
</evidence>